<accession>A0A6S7B0S4</accession>
<evidence type="ECO:0000313" key="2">
    <source>
        <dbReference type="Proteomes" id="UP000494365"/>
    </source>
</evidence>
<gene>
    <name evidence="1" type="ORF">LMG28614_01855</name>
</gene>
<sequence>MPVALRLNGPVPVQMDAKGKIGIDVRVATDQGLTVSQSGVDTSGAPRIVGNVGLSHVTAR</sequence>
<name>A0A6S7B0S4_9BURK</name>
<dbReference type="Proteomes" id="UP000494365">
    <property type="component" value="Unassembled WGS sequence"/>
</dbReference>
<reference evidence="1 2" key="1">
    <citation type="submission" date="2020-04" db="EMBL/GenBank/DDBJ databases">
        <authorList>
            <person name="De Canck E."/>
        </authorList>
    </citation>
    <scope>NUCLEOTIDE SEQUENCE [LARGE SCALE GENOMIC DNA]</scope>
    <source>
        <strain evidence="1 2">LMG 28614</strain>
    </source>
</reference>
<proteinExistence type="predicted"/>
<dbReference type="EMBL" id="CADIKK010000007">
    <property type="protein sequence ID" value="CAB3784035.1"/>
    <property type="molecule type" value="Genomic_DNA"/>
</dbReference>
<keyword evidence="2" id="KW-1185">Reference proteome</keyword>
<organism evidence="1 2">
    <name type="scientific">Paraburkholderia ultramafica</name>
    <dbReference type="NCBI Taxonomy" id="1544867"/>
    <lineage>
        <taxon>Bacteria</taxon>
        <taxon>Pseudomonadati</taxon>
        <taxon>Pseudomonadota</taxon>
        <taxon>Betaproteobacteria</taxon>
        <taxon>Burkholderiales</taxon>
        <taxon>Burkholderiaceae</taxon>
        <taxon>Paraburkholderia</taxon>
    </lineage>
</organism>
<evidence type="ECO:0000313" key="1">
    <source>
        <dbReference type="EMBL" id="CAB3784035.1"/>
    </source>
</evidence>
<dbReference type="AlphaFoldDB" id="A0A6S7B0S4"/>
<protein>
    <submittedName>
        <fullName evidence="1">Uncharacterized protein</fullName>
    </submittedName>
</protein>